<feature type="region of interest" description="Disordered" evidence="3">
    <location>
        <begin position="183"/>
        <end position="290"/>
    </location>
</feature>
<feature type="coiled-coil region" evidence="2">
    <location>
        <begin position="52"/>
        <end position="131"/>
    </location>
</feature>
<dbReference type="InterPro" id="IPR039986">
    <property type="entry name" value="CFAP210"/>
</dbReference>
<organism evidence="5 6">
    <name type="scientific">Menidia menidia</name>
    <name type="common">Atlantic silverside</name>
    <dbReference type="NCBI Taxonomy" id="238744"/>
    <lineage>
        <taxon>Eukaryota</taxon>
        <taxon>Metazoa</taxon>
        <taxon>Chordata</taxon>
        <taxon>Craniata</taxon>
        <taxon>Vertebrata</taxon>
        <taxon>Euteleostomi</taxon>
        <taxon>Actinopterygii</taxon>
        <taxon>Neopterygii</taxon>
        <taxon>Teleostei</taxon>
        <taxon>Neoteleostei</taxon>
        <taxon>Acanthomorphata</taxon>
        <taxon>Ovalentaria</taxon>
        <taxon>Atherinomorphae</taxon>
        <taxon>Atheriniformes</taxon>
        <taxon>Atherinopsidae</taxon>
        <taxon>Menidiinae</taxon>
        <taxon>Menidia</taxon>
    </lineage>
</organism>
<name>A0A8S4AAG2_9TELE</name>
<gene>
    <name evidence="5" type="ORF">MMEN_LOCUS2241</name>
</gene>
<dbReference type="InterPro" id="IPR043597">
    <property type="entry name" value="TPH_dom"/>
</dbReference>
<feature type="coiled-coil region" evidence="2">
    <location>
        <begin position="341"/>
        <end position="460"/>
    </location>
</feature>
<evidence type="ECO:0000313" key="5">
    <source>
        <dbReference type="EMBL" id="CAG5865579.1"/>
    </source>
</evidence>
<protein>
    <submittedName>
        <fullName evidence="5">(Atlantic silverside) hypothetical protein</fullName>
    </submittedName>
</protein>
<dbReference type="EMBL" id="CAJRST010001113">
    <property type="protein sequence ID" value="CAG5865579.1"/>
    <property type="molecule type" value="Genomic_DNA"/>
</dbReference>
<evidence type="ECO:0000313" key="6">
    <source>
        <dbReference type="Proteomes" id="UP000677803"/>
    </source>
</evidence>
<evidence type="ECO:0000256" key="3">
    <source>
        <dbReference type="SAM" id="MobiDB-lite"/>
    </source>
</evidence>
<dbReference type="Pfam" id="PF13868">
    <property type="entry name" value="TPH"/>
    <property type="match status" value="1"/>
</dbReference>
<proteinExistence type="predicted"/>
<dbReference type="AlphaFoldDB" id="A0A8S4AAG2"/>
<dbReference type="PANTHER" id="PTHR28663">
    <property type="entry name" value="COILED-COIL DOMAIN-CONTAINING PROTEIN 173"/>
    <property type="match status" value="1"/>
</dbReference>
<evidence type="ECO:0000259" key="4">
    <source>
        <dbReference type="Pfam" id="PF13868"/>
    </source>
</evidence>
<evidence type="ECO:0000256" key="1">
    <source>
        <dbReference type="ARBA" id="ARBA00023054"/>
    </source>
</evidence>
<keyword evidence="6" id="KW-1185">Reference proteome</keyword>
<feature type="compositionally biased region" description="Basic and acidic residues" evidence="3">
    <location>
        <begin position="205"/>
        <end position="219"/>
    </location>
</feature>
<feature type="compositionally biased region" description="Basic and acidic residues" evidence="3">
    <location>
        <begin position="183"/>
        <end position="195"/>
    </location>
</feature>
<accession>A0A8S4AAG2</accession>
<feature type="compositionally biased region" description="Basic and acidic residues" evidence="3">
    <location>
        <begin position="268"/>
        <end position="287"/>
    </location>
</feature>
<dbReference type="Proteomes" id="UP000677803">
    <property type="component" value="Unassembled WGS sequence"/>
</dbReference>
<dbReference type="OrthoDB" id="331765at2759"/>
<keyword evidence="1 2" id="KW-0175">Coiled coil</keyword>
<feature type="domain" description="Trichohyalin-plectin-homology" evidence="4">
    <location>
        <begin position="133"/>
        <end position="478"/>
    </location>
</feature>
<evidence type="ECO:0000256" key="2">
    <source>
        <dbReference type="SAM" id="Coils"/>
    </source>
</evidence>
<sequence>MASLVQYGRRSGLREKASTEAAVQIIQPPDLRQVTVLRRADWLRIQGELKGVNEEEERMREVAEQRKALHLKSKEVVKLWPNTIAGQRQKKLEAKRMREETEEEKRKLMDMEEAQYREQKRKEAIDKAETQLYHQTDRVKGLDRALQLTEVLKEREAQTELKERLKGAIGNKEKEFMEFVKSREDEALRKEQEKTVKKRLQRQATAEELKNQMKEKESAKQQQKLQSRKEGEEIQRLQELHQREQRMESEQRAKQKRDLMQAHMEQITNRDRMRATDSQKQEAEEKQRKHFLSAKQKMMALRKEREKQLFQEAQLRREGILSKLTATQQEQTAGEEQRAARAAAEGDAKQAQMQLEEWEKKAAMLKAITEHRELMKREKEQRDKLREQEARDALQAKREADRIYAEKQQQKARKIREDERKLQDYNAAHLAEKGTRLQRLREEEREFEAQSAELSAEEEATFQRYSQQLIRQAAEAKRNLFPLHKAASQGIGGGHGPVFGRFRPSYLVQDRSGAQMPKYVSGATEDIKKLHEAADIQDAKRRLGFTW</sequence>
<feature type="compositionally biased region" description="Basic and acidic residues" evidence="3">
    <location>
        <begin position="227"/>
        <end position="260"/>
    </location>
</feature>
<comment type="caution">
    <text evidence="5">The sequence shown here is derived from an EMBL/GenBank/DDBJ whole genome shotgun (WGS) entry which is preliminary data.</text>
</comment>
<reference evidence="5" key="1">
    <citation type="submission" date="2021-05" db="EMBL/GenBank/DDBJ databases">
        <authorList>
            <person name="Tigano A."/>
        </authorList>
    </citation>
    <scope>NUCLEOTIDE SEQUENCE</scope>
</reference>
<dbReference type="GO" id="GO:0005879">
    <property type="term" value="C:axonemal microtubule"/>
    <property type="evidence" value="ECO:0007669"/>
    <property type="project" value="TreeGrafter"/>
</dbReference>
<dbReference type="PANTHER" id="PTHR28663:SF1">
    <property type="entry name" value="CILIA- AND FLAGELLA- ASSOCIATED PROTEIN 210"/>
    <property type="match status" value="1"/>
</dbReference>